<keyword evidence="3" id="KW-1185">Reference proteome</keyword>
<evidence type="ECO:0000313" key="3">
    <source>
        <dbReference type="Proteomes" id="UP001066276"/>
    </source>
</evidence>
<feature type="compositionally biased region" description="Basic and acidic residues" evidence="1">
    <location>
        <begin position="1"/>
        <end position="14"/>
    </location>
</feature>
<name>A0AAV7VGI6_PLEWA</name>
<accession>A0AAV7VGI6</accession>
<dbReference type="Proteomes" id="UP001066276">
    <property type="component" value="Chromosome 2_1"/>
</dbReference>
<organism evidence="2 3">
    <name type="scientific">Pleurodeles waltl</name>
    <name type="common">Iberian ribbed newt</name>
    <dbReference type="NCBI Taxonomy" id="8319"/>
    <lineage>
        <taxon>Eukaryota</taxon>
        <taxon>Metazoa</taxon>
        <taxon>Chordata</taxon>
        <taxon>Craniata</taxon>
        <taxon>Vertebrata</taxon>
        <taxon>Euteleostomi</taxon>
        <taxon>Amphibia</taxon>
        <taxon>Batrachia</taxon>
        <taxon>Caudata</taxon>
        <taxon>Salamandroidea</taxon>
        <taxon>Salamandridae</taxon>
        <taxon>Pleurodelinae</taxon>
        <taxon>Pleurodeles</taxon>
    </lineage>
</organism>
<feature type="compositionally biased region" description="Basic and acidic residues" evidence="1">
    <location>
        <begin position="23"/>
        <end position="33"/>
    </location>
</feature>
<dbReference type="AlphaFoldDB" id="A0AAV7VGI6"/>
<reference evidence="2" key="1">
    <citation type="journal article" date="2022" name="bioRxiv">
        <title>Sequencing and chromosome-scale assembly of the giantPleurodeles waltlgenome.</title>
        <authorList>
            <person name="Brown T."/>
            <person name="Elewa A."/>
            <person name="Iarovenko S."/>
            <person name="Subramanian E."/>
            <person name="Araus A.J."/>
            <person name="Petzold A."/>
            <person name="Susuki M."/>
            <person name="Suzuki K.-i.T."/>
            <person name="Hayashi T."/>
            <person name="Toyoda A."/>
            <person name="Oliveira C."/>
            <person name="Osipova E."/>
            <person name="Leigh N.D."/>
            <person name="Simon A."/>
            <person name="Yun M.H."/>
        </authorList>
    </citation>
    <scope>NUCLEOTIDE SEQUENCE</scope>
    <source>
        <strain evidence="2">20211129_DDA</strain>
        <tissue evidence="2">Liver</tissue>
    </source>
</reference>
<comment type="caution">
    <text evidence="2">The sequence shown here is derived from an EMBL/GenBank/DDBJ whole genome shotgun (WGS) entry which is preliminary data.</text>
</comment>
<evidence type="ECO:0000256" key="1">
    <source>
        <dbReference type="SAM" id="MobiDB-lite"/>
    </source>
</evidence>
<gene>
    <name evidence="2" type="ORF">NDU88_004540</name>
</gene>
<dbReference type="EMBL" id="JANPWB010000003">
    <property type="protein sequence ID" value="KAJ1200719.1"/>
    <property type="molecule type" value="Genomic_DNA"/>
</dbReference>
<proteinExistence type="predicted"/>
<evidence type="ECO:0000313" key="2">
    <source>
        <dbReference type="EMBL" id="KAJ1200719.1"/>
    </source>
</evidence>
<sequence length="68" mass="7467">MSIEPLETKWRLRPSDSPADSPRSTEETERPDEIQAGLIDRGDSGAEAIHLQHAGGAGEWGGDRVRRD</sequence>
<protein>
    <submittedName>
        <fullName evidence="2">Uncharacterized protein</fullName>
    </submittedName>
</protein>
<feature type="region of interest" description="Disordered" evidence="1">
    <location>
        <begin position="1"/>
        <end position="34"/>
    </location>
</feature>